<dbReference type="SUPFAM" id="SSF57850">
    <property type="entry name" value="RING/U-box"/>
    <property type="match status" value="1"/>
</dbReference>
<dbReference type="AlphaFoldDB" id="A0AAV1B8L8"/>
<dbReference type="InterPro" id="IPR013083">
    <property type="entry name" value="Znf_RING/FYVE/PHD"/>
</dbReference>
<keyword evidence="1" id="KW-0863">Zinc-finger</keyword>
<name>A0AAV1B8L8_VICFA</name>
<keyword evidence="4" id="KW-1185">Reference proteome</keyword>
<evidence type="ECO:0000313" key="3">
    <source>
        <dbReference type="EMBL" id="CAI8617685.1"/>
    </source>
</evidence>
<evidence type="ECO:0000256" key="1">
    <source>
        <dbReference type="PROSITE-ProRule" id="PRU00175"/>
    </source>
</evidence>
<keyword evidence="1" id="KW-0862">Zinc</keyword>
<accession>A0AAV1B8L8</accession>
<dbReference type="Proteomes" id="UP001157006">
    <property type="component" value="Chromosome 6"/>
</dbReference>
<protein>
    <recommendedName>
        <fullName evidence="2">RING-type domain-containing protein</fullName>
    </recommendedName>
</protein>
<dbReference type="PROSITE" id="PS50089">
    <property type="entry name" value="ZF_RING_2"/>
    <property type="match status" value="1"/>
</dbReference>
<keyword evidence="1" id="KW-0479">Metal-binding</keyword>
<sequence>MEECARQMVAHFGEEHDILEMNMHLFAITSIEEEEEDLRNQDDYGQAQQIVDLMEKFENCYLFSDSIGQCSICLEEFCTKSELVRTKCSHIFHKNCILSWIQQCINRYQLTLVHCADVYYEYL</sequence>
<evidence type="ECO:0000259" key="2">
    <source>
        <dbReference type="PROSITE" id="PS50089"/>
    </source>
</evidence>
<feature type="domain" description="RING-type" evidence="2">
    <location>
        <begin position="70"/>
        <end position="104"/>
    </location>
</feature>
<dbReference type="InterPro" id="IPR001841">
    <property type="entry name" value="Znf_RING"/>
</dbReference>
<dbReference type="CDD" id="cd16448">
    <property type="entry name" value="RING-H2"/>
    <property type="match status" value="1"/>
</dbReference>
<reference evidence="3 4" key="1">
    <citation type="submission" date="2023-01" db="EMBL/GenBank/DDBJ databases">
        <authorList>
            <person name="Kreplak J."/>
        </authorList>
    </citation>
    <scope>NUCLEOTIDE SEQUENCE [LARGE SCALE GENOMIC DNA]</scope>
</reference>
<dbReference type="Pfam" id="PF17123">
    <property type="entry name" value="zf-RING_11"/>
    <property type="match status" value="1"/>
</dbReference>
<organism evidence="3 4">
    <name type="scientific">Vicia faba</name>
    <name type="common">Broad bean</name>
    <name type="synonym">Faba vulgaris</name>
    <dbReference type="NCBI Taxonomy" id="3906"/>
    <lineage>
        <taxon>Eukaryota</taxon>
        <taxon>Viridiplantae</taxon>
        <taxon>Streptophyta</taxon>
        <taxon>Embryophyta</taxon>
        <taxon>Tracheophyta</taxon>
        <taxon>Spermatophyta</taxon>
        <taxon>Magnoliopsida</taxon>
        <taxon>eudicotyledons</taxon>
        <taxon>Gunneridae</taxon>
        <taxon>Pentapetalae</taxon>
        <taxon>rosids</taxon>
        <taxon>fabids</taxon>
        <taxon>Fabales</taxon>
        <taxon>Fabaceae</taxon>
        <taxon>Papilionoideae</taxon>
        <taxon>50 kb inversion clade</taxon>
        <taxon>NPAAA clade</taxon>
        <taxon>Hologalegina</taxon>
        <taxon>IRL clade</taxon>
        <taxon>Fabeae</taxon>
        <taxon>Vicia</taxon>
    </lineage>
</organism>
<gene>
    <name evidence="3" type="ORF">VFH_VI088160</name>
</gene>
<proteinExistence type="predicted"/>
<dbReference type="GO" id="GO:0008270">
    <property type="term" value="F:zinc ion binding"/>
    <property type="evidence" value="ECO:0007669"/>
    <property type="project" value="UniProtKB-KW"/>
</dbReference>
<evidence type="ECO:0000313" key="4">
    <source>
        <dbReference type="Proteomes" id="UP001157006"/>
    </source>
</evidence>
<dbReference type="Gene3D" id="3.30.40.10">
    <property type="entry name" value="Zinc/RING finger domain, C3HC4 (zinc finger)"/>
    <property type="match status" value="1"/>
</dbReference>
<dbReference type="EMBL" id="OX451741">
    <property type="protein sequence ID" value="CAI8617685.1"/>
    <property type="molecule type" value="Genomic_DNA"/>
</dbReference>